<dbReference type="STRING" id="889453.SAMN03080601_02890"/>
<dbReference type="RefSeq" id="WP_079558576.1">
    <property type="nucleotide sequence ID" value="NZ_CP021904.1"/>
</dbReference>
<dbReference type="Proteomes" id="UP000191055">
    <property type="component" value="Unassembled WGS sequence"/>
</dbReference>
<reference evidence="1 2" key="1">
    <citation type="submission" date="2017-02" db="EMBL/GenBank/DDBJ databases">
        <authorList>
            <person name="Peterson S.W."/>
        </authorList>
    </citation>
    <scope>NUCLEOTIDE SEQUENCE [LARGE SCALE GENOMIC DNA]</scope>
    <source>
        <strain evidence="1 2">DSM 24412</strain>
    </source>
</reference>
<keyword evidence="2" id="KW-1185">Reference proteome</keyword>
<name>A0A1T5HSV7_9BACT</name>
<sequence>MDQKNLVQSTHAPYRSNFSFSPREGEIYYFRWKNQNSPSFGLFWKMTNKTPQEGKTSEMPKTIPIDKQVEFNPQTGIDFWYEFKADSTGYLKFGISYDANFKIEVWEKLLDKEVPVYYKINDWEPDYYYFNYKKDVDYIIRVRHQ</sequence>
<protein>
    <submittedName>
        <fullName evidence="1">Uncharacterized protein</fullName>
    </submittedName>
</protein>
<dbReference type="AlphaFoldDB" id="A0A1T5HSV7"/>
<evidence type="ECO:0000313" key="2">
    <source>
        <dbReference type="Proteomes" id="UP000191055"/>
    </source>
</evidence>
<proteinExistence type="predicted"/>
<evidence type="ECO:0000313" key="1">
    <source>
        <dbReference type="EMBL" id="SKC23611.1"/>
    </source>
</evidence>
<dbReference type="EMBL" id="FUYV01000019">
    <property type="protein sequence ID" value="SKC23611.1"/>
    <property type="molecule type" value="Genomic_DNA"/>
</dbReference>
<accession>A0A1T5HSV7</accession>
<gene>
    <name evidence="1" type="ORF">SAMN03080601_02890</name>
</gene>
<organism evidence="1 2">
    <name type="scientific">Alkalitalea saponilacus</name>
    <dbReference type="NCBI Taxonomy" id="889453"/>
    <lineage>
        <taxon>Bacteria</taxon>
        <taxon>Pseudomonadati</taxon>
        <taxon>Bacteroidota</taxon>
        <taxon>Bacteroidia</taxon>
        <taxon>Marinilabiliales</taxon>
        <taxon>Marinilabiliaceae</taxon>
        <taxon>Alkalitalea</taxon>
    </lineage>
</organism>
<dbReference type="KEGG" id="asx:CDL62_00215"/>